<dbReference type="SMART" id="SM00345">
    <property type="entry name" value="HTH_GNTR"/>
    <property type="match status" value="1"/>
</dbReference>
<dbReference type="CDD" id="cd07377">
    <property type="entry name" value="WHTH_GntR"/>
    <property type="match status" value="1"/>
</dbReference>
<dbReference type="EMBL" id="VOPL01000003">
    <property type="protein sequence ID" value="TXB69405.1"/>
    <property type="molecule type" value="Genomic_DNA"/>
</dbReference>
<dbReference type="PANTHER" id="PTHR43537:SF51">
    <property type="entry name" value="HTH-TYPE TRANSCRIPTIONAL REGULATOR LGOR-RELATED"/>
    <property type="match status" value="1"/>
</dbReference>
<dbReference type="InterPro" id="IPR011711">
    <property type="entry name" value="GntR_C"/>
</dbReference>
<evidence type="ECO:0000313" key="6">
    <source>
        <dbReference type="Proteomes" id="UP000321562"/>
    </source>
</evidence>
<protein>
    <submittedName>
        <fullName evidence="5">GntR family transcriptional regulator</fullName>
    </submittedName>
</protein>
<dbReference type="GO" id="GO:0003700">
    <property type="term" value="F:DNA-binding transcription factor activity"/>
    <property type="evidence" value="ECO:0007669"/>
    <property type="project" value="InterPro"/>
</dbReference>
<name>A0A5C6S4N0_9RHOB</name>
<dbReference type="Gene3D" id="1.20.120.530">
    <property type="entry name" value="GntR ligand-binding domain-like"/>
    <property type="match status" value="1"/>
</dbReference>
<dbReference type="Pfam" id="PF00392">
    <property type="entry name" value="GntR"/>
    <property type="match status" value="1"/>
</dbReference>
<dbReference type="GO" id="GO:0043565">
    <property type="term" value="F:sequence-specific DNA binding"/>
    <property type="evidence" value="ECO:0007669"/>
    <property type="project" value="InterPro"/>
</dbReference>
<dbReference type="SUPFAM" id="SSF48008">
    <property type="entry name" value="GntR ligand-binding domain-like"/>
    <property type="match status" value="1"/>
</dbReference>
<keyword evidence="3" id="KW-0804">Transcription</keyword>
<dbReference type="Proteomes" id="UP000321562">
    <property type="component" value="Unassembled WGS sequence"/>
</dbReference>
<dbReference type="InterPro" id="IPR000524">
    <property type="entry name" value="Tscrpt_reg_HTH_GntR"/>
</dbReference>
<evidence type="ECO:0000259" key="4">
    <source>
        <dbReference type="PROSITE" id="PS50949"/>
    </source>
</evidence>
<sequence>MGTQREASLDLPTLTPPTRPSVADQVFRLLQQRILTLELPPMTKMSESDISKRLGVSRQPVREAFKRLERLGFLVIRPQSGTIVSLISEEAILRARFIRTALETQTTRAACEVFDSDDIAALQDLIDQQATAADDNNAQLFHKLDEDFHRAICARSGHDYVWDLIHDHKAHMDRVRMLSLSSRSQKLALQEHVAILAAIASGDSEAAAAEMTRHLSRIETLIEQIKTQNHDWFVDTSA</sequence>
<dbReference type="PROSITE" id="PS50949">
    <property type="entry name" value="HTH_GNTR"/>
    <property type="match status" value="1"/>
</dbReference>
<dbReference type="InterPro" id="IPR036388">
    <property type="entry name" value="WH-like_DNA-bd_sf"/>
</dbReference>
<organism evidence="5 6">
    <name type="scientific">Paracoccus aurantiacus</name>
    <dbReference type="NCBI Taxonomy" id="2599412"/>
    <lineage>
        <taxon>Bacteria</taxon>
        <taxon>Pseudomonadati</taxon>
        <taxon>Pseudomonadota</taxon>
        <taxon>Alphaproteobacteria</taxon>
        <taxon>Rhodobacterales</taxon>
        <taxon>Paracoccaceae</taxon>
        <taxon>Paracoccus</taxon>
    </lineage>
</organism>
<keyword evidence="1" id="KW-0805">Transcription regulation</keyword>
<dbReference type="InterPro" id="IPR008920">
    <property type="entry name" value="TF_FadR/GntR_C"/>
</dbReference>
<dbReference type="SMART" id="SM00895">
    <property type="entry name" value="FCD"/>
    <property type="match status" value="1"/>
</dbReference>
<reference evidence="5 6" key="1">
    <citation type="submission" date="2019-08" db="EMBL/GenBank/DDBJ databases">
        <authorList>
            <person name="Ye J."/>
        </authorList>
    </citation>
    <scope>NUCLEOTIDE SEQUENCE [LARGE SCALE GENOMIC DNA]</scope>
    <source>
        <strain evidence="5 6">TK008</strain>
    </source>
</reference>
<dbReference type="InterPro" id="IPR036390">
    <property type="entry name" value="WH_DNA-bd_sf"/>
</dbReference>
<dbReference type="AlphaFoldDB" id="A0A5C6S4N0"/>
<dbReference type="InterPro" id="IPR000485">
    <property type="entry name" value="AsnC-type_HTH_dom"/>
</dbReference>
<accession>A0A5C6S4N0</accession>
<dbReference type="Pfam" id="PF07729">
    <property type="entry name" value="FCD"/>
    <property type="match status" value="1"/>
</dbReference>
<evidence type="ECO:0000256" key="1">
    <source>
        <dbReference type="ARBA" id="ARBA00023015"/>
    </source>
</evidence>
<dbReference type="PRINTS" id="PR00033">
    <property type="entry name" value="HTHASNC"/>
</dbReference>
<proteinExistence type="predicted"/>
<gene>
    <name evidence="5" type="ORF">FQV27_10480</name>
</gene>
<dbReference type="PANTHER" id="PTHR43537">
    <property type="entry name" value="TRANSCRIPTIONAL REGULATOR, GNTR FAMILY"/>
    <property type="match status" value="1"/>
</dbReference>
<evidence type="ECO:0000313" key="5">
    <source>
        <dbReference type="EMBL" id="TXB69405.1"/>
    </source>
</evidence>
<feature type="domain" description="HTH gntR-type" evidence="4">
    <location>
        <begin position="20"/>
        <end position="87"/>
    </location>
</feature>
<keyword evidence="2" id="KW-0238">DNA-binding</keyword>
<keyword evidence="6" id="KW-1185">Reference proteome</keyword>
<comment type="caution">
    <text evidence="5">The sequence shown here is derived from an EMBL/GenBank/DDBJ whole genome shotgun (WGS) entry which is preliminary data.</text>
</comment>
<evidence type="ECO:0000256" key="2">
    <source>
        <dbReference type="ARBA" id="ARBA00023125"/>
    </source>
</evidence>
<evidence type="ECO:0000256" key="3">
    <source>
        <dbReference type="ARBA" id="ARBA00023163"/>
    </source>
</evidence>
<dbReference type="PRINTS" id="PR00035">
    <property type="entry name" value="HTHGNTR"/>
</dbReference>
<dbReference type="Gene3D" id="1.10.10.10">
    <property type="entry name" value="Winged helix-like DNA-binding domain superfamily/Winged helix DNA-binding domain"/>
    <property type="match status" value="1"/>
</dbReference>
<dbReference type="OrthoDB" id="9788098at2"/>
<dbReference type="SUPFAM" id="SSF46785">
    <property type="entry name" value="Winged helix' DNA-binding domain"/>
    <property type="match status" value="1"/>
</dbReference>